<evidence type="ECO:0000256" key="1">
    <source>
        <dbReference type="SAM" id="MobiDB-lite"/>
    </source>
</evidence>
<dbReference type="EMBL" id="KK088414">
    <property type="protein sequence ID" value="EYE98090.1"/>
    <property type="molecule type" value="Genomic_DNA"/>
</dbReference>
<organism evidence="2 3">
    <name type="scientific">Aspergillus ruber (strain CBS 135680)</name>
    <dbReference type="NCBI Taxonomy" id="1388766"/>
    <lineage>
        <taxon>Eukaryota</taxon>
        <taxon>Fungi</taxon>
        <taxon>Dikarya</taxon>
        <taxon>Ascomycota</taxon>
        <taxon>Pezizomycotina</taxon>
        <taxon>Eurotiomycetes</taxon>
        <taxon>Eurotiomycetidae</taxon>
        <taxon>Eurotiales</taxon>
        <taxon>Aspergillaceae</taxon>
        <taxon>Aspergillus</taxon>
        <taxon>Aspergillus subgen. Aspergillus</taxon>
    </lineage>
</organism>
<feature type="region of interest" description="Disordered" evidence="1">
    <location>
        <begin position="1"/>
        <end position="38"/>
    </location>
</feature>
<gene>
    <name evidence="2" type="ORF">EURHEDRAFT_400240</name>
</gene>
<dbReference type="GeneID" id="63695122"/>
<reference evidence="3" key="1">
    <citation type="journal article" date="2014" name="Nat. Commun.">
        <title>Genomic adaptations of the halophilic Dead Sea filamentous fungus Eurotium rubrum.</title>
        <authorList>
            <person name="Kis-Papo T."/>
            <person name="Weig A.R."/>
            <person name="Riley R."/>
            <person name="Persoh D."/>
            <person name="Salamov A."/>
            <person name="Sun H."/>
            <person name="Lipzen A."/>
            <person name="Wasser S.P."/>
            <person name="Rambold G."/>
            <person name="Grigoriev I.V."/>
            <person name="Nevo E."/>
        </authorList>
    </citation>
    <scope>NUCLEOTIDE SEQUENCE [LARGE SCALE GENOMIC DNA]</scope>
    <source>
        <strain evidence="3">CBS 135680</strain>
    </source>
</reference>
<dbReference type="AlphaFoldDB" id="A0A017SPC8"/>
<keyword evidence="3" id="KW-1185">Reference proteome</keyword>
<name>A0A017SPC8_ASPRC</name>
<dbReference type="RefSeq" id="XP_040641778.1">
    <property type="nucleotide sequence ID" value="XM_040779998.1"/>
</dbReference>
<sequence length="316" mass="36017">MRQYLKKIRRKIKGSDKQPMPVNSQPSPDLKKCKESSSAVVKTLKPTYPPDKSLEHNQQNEYFGSKDLWQVAYESGKPSNEDRQNLSPTQATTESICVDGHDHHVKALQLIGEVVRLTEMQYEDYCKGGWNISQGAGKEDVKLRDIEQRILNATLSFKDVLSKMTQNHIKIRNSLFKSSGSLTDVLARCALIEKEQYYEGQFETKSELKKAIIQAYVGILKYTAQVHALQKAGAGLKMLECVSEATEHPIIQLQSYIENDERKLHHWIDRDQHLKQSKQAENILAGIEKIFISIRDLHQKLDLHNLQNAEGASFDS</sequence>
<dbReference type="OrthoDB" id="1577640at2759"/>
<dbReference type="STRING" id="1388766.A0A017SPC8"/>
<proteinExistence type="predicted"/>
<dbReference type="HOGENOM" id="CLU_879920_0_0_1"/>
<feature type="compositionally biased region" description="Basic residues" evidence="1">
    <location>
        <begin position="1"/>
        <end position="12"/>
    </location>
</feature>
<protein>
    <submittedName>
        <fullName evidence="2">Uncharacterized protein</fullName>
    </submittedName>
</protein>
<dbReference type="Proteomes" id="UP000019804">
    <property type="component" value="Unassembled WGS sequence"/>
</dbReference>
<accession>A0A017SPC8</accession>
<evidence type="ECO:0000313" key="3">
    <source>
        <dbReference type="Proteomes" id="UP000019804"/>
    </source>
</evidence>
<evidence type="ECO:0000313" key="2">
    <source>
        <dbReference type="EMBL" id="EYE98090.1"/>
    </source>
</evidence>